<dbReference type="PANTHER" id="PTHR43737">
    <property type="entry name" value="BLL7424 PROTEIN"/>
    <property type="match status" value="1"/>
</dbReference>
<dbReference type="RefSeq" id="WP_379714021.1">
    <property type="nucleotide sequence ID" value="NZ_JBHTBS010000008.1"/>
</dbReference>
<dbReference type="PANTHER" id="PTHR43737:SF1">
    <property type="entry name" value="DUF1501 DOMAIN-CONTAINING PROTEIN"/>
    <property type="match status" value="1"/>
</dbReference>
<accession>A0ABW2LC60</accession>
<reference evidence="2" key="1">
    <citation type="journal article" date="2019" name="Int. J. Syst. Evol. Microbiol.">
        <title>The Global Catalogue of Microorganisms (GCM) 10K type strain sequencing project: providing services to taxonomists for standard genome sequencing and annotation.</title>
        <authorList>
            <consortium name="The Broad Institute Genomics Platform"/>
            <consortium name="The Broad Institute Genome Sequencing Center for Infectious Disease"/>
            <person name="Wu L."/>
            <person name="Ma J."/>
        </authorList>
    </citation>
    <scope>NUCLEOTIDE SEQUENCE [LARGE SCALE GENOMIC DNA]</scope>
    <source>
        <strain evidence="2">CGMCC 4.1467</strain>
    </source>
</reference>
<dbReference type="InterPro" id="IPR017850">
    <property type="entry name" value="Alkaline_phosphatase_core_sf"/>
</dbReference>
<dbReference type="Pfam" id="PF07394">
    <property type="entry name" value="DUF1501"/>
    <property type="match status" value="1"/>
</dbReference>
<dbReference type="SUPFAM" id="SSF53649">
    <property type="entry name" value="Alkaline phosphatase-like"/>
    <property type="match status" value="1"/>
</dbReference>
<dbReference type="InterPro" id="IPR010869">
    <property type="entry name" value="DUF1501"/>
</dbReference>
<proteinExistence type="predicted"/>
<dbReference type="Proteomes" id="UP001596472">
    <property type="component" value="Unassembled WGS sequence"/>
</dbReference>
<comment type="caution">
    <text evidence="1">The sequence shown here is derived from an EMBL/GenBank/DDBJ whole genome shotgun (WGS) entry which is preliminary data.</text>
</comment>
<protein>
    <submittedName>
        <fullName evidence="1">DUF1501 domain-containing protein</fullName>
    </submittedName>
</protein>
<gene>
    <name evidence="1" type="ORF">ACFQY0_15335</name>
</gene>
<dbReference type="EMBL" id="JBHTBS010000008">
    <property type="protein sequence ID" value="MFC7338567.1"/>
    <property type="molecule type" value="Genomic_DNA"/>
</dbReference>
<sequence>MKKSEANRLSELDRRKFMSYAAKCYLGVNLFPMLGSNVGNAAEISGAKAKRVIYLYMGGGMSHVDTFDPKPKKKDVMGETEAIATSADGIQIGHYLPKTAKVMDKVCVVNSMTSNQGAHEQGSYIMRTSYAPRGTISHPTLGAWTLKLAGRLNPDIPGYVAINGGGGGGGFFGAKFGAAPIGNANEGLKDSRRPGSVGSEDFNRRLSLADRLNKQFHDRYENSEVKGYEELYSEAVRLMSSEDLKAFNIGGESDAARKHYGNGRFAQGCLLARRLVEHDVRFVEVYLGGWDTHYDNFAGVEARCAEFDAGYSALISDLASRDMLKDTLVVVATEFGRSPEIKTEHNNGRDHHPAAFTCLLAGGGIKGGYRYGETDASATRIKENPVEVQDFNATIGHALGVPHDLVIMSPTKRPFRMADKGSPIKEVFA</sequence>
<organism evidence="1 2">
    <name type="scientific">Haloferula chungangensis</name>
    <dbReference type="NCBI Taxonomy" id="1048331"/>
    <lineage>
        <taxon>Bacteria</taxon>
        <taxon>Pseudomonadati</taxon>
        <taxon>Verrucomicrobiota</taxon>
        <taxon>Verrucomicrobiia</taxon>
        <taxon>Verrucomicrobiales</taxon>
        <taxon>Verrucomicrobiaceae</taxon>
        <taxon>Haloferula</taxon>
    </lineage>
</organism>
<keyword evidence="2" id="KW-1185">Reference proteome</keyword>
<evidence type="ECO:0000313" key="1">
    <source>
        <dbReference type="EMBL" id="MFC7338567.1"/>
    </source>
</evidence>
<evidence type="ECO:0000313" key="2">
    <source>
        <dbReference type="Proteomes" id="UP001596472"/>
    </source>
</evidence>
<name>A0ABW2LC60_9BACT</name>